<sequence>MTKKITVVALETLIAQHNNIHLIDVREEHEYRGGHIPGAINLPLSQLSHKFEQLDKNKEYYLVCQRGGRSIRACQFLELKGYKVINVDGGTEAWRGNLEV</sequence>
<accession>A0AAD3A3B4</accession>
<dbReference type="EMBL" id="ALSF01000072">
    <property type="protein sequence ID" value="EPU39000.1"/>
    <property type="molecule type" value="Genomic_DNA"/>
</dbReference>
<protein>
    <submittedName>
        <fullName evidence="2">Rhodanese</fullName>
    </submittedName>
</protein>
<dbReference type="InterPro" id="IPR001763">
    <property type="entry name" value="Rhodanese-like_dom"/>
</dbReference>
<dbReference type="PANTHER" id="PTHR43031">
    <property type="entry name" value="FAD-DEPENDENT OXIDOREDUCTASE"/>
    <property type="match status" value="1"/>
</dbReference>
<proteinExistence type="predicted"/>
<dbReference type="RefSeq" id="WP_000162433.1">
    <property type="nucleotide sequence ID" value="NZ_ALSF01000072.1"/>
</dbReference>
<evidence type="ECO:0000313" key="2">
    <source>
        <dbReference type="EMBL" id="EPU39000.1"/>
    </source>
</evidence>
<dbReference type="GO" id="GO:0004792">
    <property type="term" value="F:thiosulfate-cyanide sulfurtransferase activity"/>
    <property type="evidence" value="ECO:0007669"/>
    <property type="project" value="InterPro"/>
</dbReference>
<dbReference type="InterPro" id="IPR001307">
    <property type="entry name" value="Thiosulphate_STrfase_CS"/>
</dbReference>
<evidence type="ECO:0000313" key="3">
    <source>
        <dbReference type="Proteomes" id="UP000015176"/>
    </source>
</evidence>
<dbReference type="PROSITE" id="PS50206">
    <property type="entry name" value="RHODANESE_3"/>
    <property type="match status" value="1"/>
</dbReference>
<dbReference type="Proteomes" id="UP000015176">
    <property type="component" value="Unassembled WGS sequence"/>
</dbReference>
<dbReference type="CDD" id="cd00158">
    <property type="entry name" value="RHOD"/>
    <property type="match status" value="1"/>
</dbReference>
<name>A0AAD3A3B4_STRAG</name>
<dbReference type="PROSITE" id="PS00380">
    <property type="entry name" value="RHODANESE_1"/>
    <property type="match status" value="1"/>
</dbReference>
<dbReference type="GeneID" id="66886783"/>
<dbReference type="InterPro" id="IPR036873">
    <property type="entry name" value="Rhodanese-like_dom_sf"/>
</dbReference>
<reference evidence="2 3" key="1">
    <citation type="submission" date="2012-07" db="EMBL/GenBank/DDBJ databases">
        <authorList>
            <person name="Moroni P."/>
            <person name="Richards V.P."/>
            <person name="Durkin S.A.S."/>
            <person name="Kim M."/>
            <person name="Pavinski Bitar P.D."/>
            <person name="Stanhope M.J."/>
            <person name="Town C.D."/>
            <person name="Zadoks R.N."/>
            <person name="Venter J.C."/>
        </authorList>
    </citation>
    <scope>NUCLEOTIDE SEQUENCE [LARGE SCALE GENOMIC DNA]</scope>
    <source>
        <strain evidence="2 3">MRI Z1-216</strain>
    </source>
</reference>
<gene>
    <name evidence="2" type="ORF">SAG0164_04110</name>
</gene>
<dbReference type="InterPro" id="IPR050229">
    <property type="entry name" value="GlpE_sulfurtransferase"/>
</dbReference>
<dbReference type="Pfam" id="PF00581">
    <property type="entry name" value="Rhodanese"/>
    <property type="match status" value="1"/>
</dbReference>
<dbReference type="SMART" id="SM00450">
    <property type="entry name" value="RHOD"/>
    <property type="match status" value="1"/>
</dbReference>
<comment type="caution">
    <text evidence="2">The sequence shown here is derived from an EMBL/GenBank/DDBJ whole genome shotgun (WGS) entry which is preliminary data.</text>
</comment>
<evidence type="ECO:0000259" key="1">
    <source>
        <dbReference type="PROSITE" id="PS50206"/>
    </source>
</evidence>
<organism evidence="2 3">
    <name type="scientific">Streptococcus agalactiae MRI Z1-216</name>
    <dbReference type="NCBI Taxonomy" id="1154879"/>
    <lineage>
        <taxon>Bacteria</taxon>
        <taxon>Bacillati</taxon>
        <taxon>Bacillota</taxon>
        <taxon>Bacilli</taxon>
        <taxon>Lactobacillales</taxon>
        <taxon>Streptococcaceae</taxon>
        <taxon>Streptococcus</taxon>
    </lineage>
</organism>
<feature type="domain" description="Rhodanese" evidence="1">
    <location>
        <begin position="16"/>
        <end position="100"/>
    </location>
</feature>
<dbReference type="AlphaFoldDB" id="A0AAD3A3B4"/>
<dbReference type="Gene3D" id="3.40.250.10">
    <property type="entry name" value="Rhodanese-like domain"/>
    <property type="match status" value="1"/>
</dbReference>
<dbReference type="SUPFAM" id="SSF52821">
    <property type="entry name" value="Rhodanese/Cell cycle control phosphatase"/>
    <property type="match status" value="1"/>
</dbReference>
<dbReference type="PANTHER" id="PTHR43031:SF17">
    <property type="entry name" value="SULFURTRANSFERASE YTWF-RELATED"/>
    <property type="match status" value="1"/>
</dbReference>